<feature type="domain" description="AMP-dependent synthetase/ligase" evidence="6">
    <location>
        <begin position="50"/>
        <end position="412"/>
    </location>
</feature>
<organism evidence="8 9">
    <name type="scientific">Cucurbita argyrosperma subsp. sororia</name>
    <dbReference type="NCBI Taxonomy" id="37648"/>
    <lineage>
        <taxon>Eukaryota</taxon>
        <taxon>Viridiplantae</taxon>
        <taxon>Streptophyta</taxon>
        <taxon>Embryophyta</taxon>
        <taxon>Tracheophyta</taxon>
        <taxon>Spermatophyta</taxon>
        <taxon>Magnoliopsida</taxon>
        <taxon>eudicotyledons</taxon>
        <taxon>Gunneridae</taxon>
        <taxon>Pentapetalae</taxon>
        <taxon>rosids</taxon>
        <taxon>fabids</taxon>
        <taxon>Cucurbitales</taxon>
        <taxon>Cucurbitaceae</taxon>
        <taxon>Cucurbiteae</taxon>
        <taxon>Cucurbita</taxon>
    </lineage>
</organism>
<feature type="non-terminal residue" evidence="8">
    <location>
        <position position="1"/>
    </location>
</feature>
<accession>A0AAV6N5H3</accession>
<keyword evidence="2 8" id="KW-0436">Ligase</keyword>
<dbReference type="AlphaFoldDB" id="A0AAV6N5H3"/>
<evidence type="ECO:0000256" key="2">
    <source>
        <dbReference type="ARBA" id="ARBA00022598"/>
    </source>
</evidence>
<keyword evidence="5" id="KW-0812">Transmembrane</keyword>
<reference evidence="8 9" key="1">
    <citation type="journal article" date="2021" name="Hortic Res">
        <title>The domestication of Cucurbita argyrosperma as revealed by the genome of its wild relative.</title>
        <authorList>
            <person name="Barrera-Redondo J."/>
            <person name="Sanchez-de la Vega G."/>
            <person name="Aguirre-Liguori J.A."/>
            <person name="Castellanos-Morales G."/>
            <person name="Gutierrez-Guerrero Y.T."/>
            <person name="Aguirre-Dugua X."/>
            <person name="Aguirre-Planter E."/>
            <person name="Tenaillon M.I."/>
            <person name="Lira-Saade R."/>
            <person name="Eguiarte L.E."/>
        </authorList>
    </citation>
    <scope>NUCLEOTIDE SEQUENCE [LARGE SCALE GENOMIC DNA]</scope>
    <source>
        <strain evidence="8">JBR-2021</strain>
    </source>
</reference>
<gene>
    <name evidence="8" type="primary">4CLL5</name>
    <name evidence="8" type="ORF">SDJN03_13580</name>
</gene>
<feature type="transmembrane region" description="Helical" evidence="5">
    <location>
        <begin position="249"/>
        <end position="271"/>
    </location>
</feature>
<keyword evidence="5" id="KW-0472">Membrane</keyword>
<dbReference type="Pfam" id="PF00501">
    <property type="entry name" value="AMP-binding"/>
    <property type="match status" value="1"/>
</dbReference>
<feature type="domain" description="AMP-binding enzyme C-terminal" evidence="7">
    <location>
        <begin position="463"/>
        <end position="536"/>
    </location>
</feature>
<dbReference type="PANTHER" id="PTHR24096:SF413">
    <property type="entry name" value="PEROXISOMAL OPC-8:0-COA LIGASE 1"/>
    <property type="match status" value="1"/>
</dbReference>
<evidence type="ECO:0000256" key="4">
    <source>
        <dbReference type="ARBA" id="ARBA00022840"/>
    </source>
</evidence>
<comment type="similarity">
    <text evidence="1">Belongs to the ATP-dependent AMP-binding enzyme family.</text>
</comment>
<dbReference type="InterPro" id="IPR020845">
    <property type="entry name" value="AMP-binding_CS"/>
</dbReference>
<keyword evidence="4" id="KW-0067">ATP-binding</keyword>
<protein>
    <submittedName>
        <fullName evidence="8">4-coumarate--CoA ligase-like 5</fullName>
    </submittedName>
</protein>
<dbReference type="FunFam" id="3.30.300.30:FF:000007">
    <property type="entry name" value="4-coumarate--CoA ligase 2"/>
    <property type="match status" value="1"/>
</dbReference>
<keyword evidence="3" id="KW-0547">Nucleotide-binding</keyword>
<dbReference type="Proteomes" id="UP000685013">
    <property type="component" value="Chromosome 9"/>
</dbReference>
<dbReference type="GO" id="GO:0005524">
    <property type="term" value="F:ATP binding"/>
    <property type="evidence" value="ECO:0007669"/>
    <property type="project" value="UniProtKB-KW"/>
</dbReference>
<evidence type="ECO:0000259" key="7">
    <source>
        <dbReference type="Pfam" id="PF13193"/>
    </source>
</evidence>
<evidence type="ECO:0000259" key="6">
    <source>
        <dbReference type="Pfam" id="PF00501"/>
    </source>
</evidence>
<evidence type="ECO:0000313" key="9">
    <source>
        <dbReference type="Proteomes" id="UP000685013"/>
    </source>
</evidence>
<sequence>MAVYGGDVPEVDPRSGFCKFTKIFHSKRRPIPLPPNQSLDATTFISSRPHNGKIALIDATTGQHITYSHLWESVDSVASSLSDMGIRKGHVILLLSPNSIFFPIICLAVMSLGAVITTTNPLNTPQEIAKQIADSNPILAFTTQQLISKIASSKLPVVLIDGETQIKKFSVKIVSTLSEMMRKKSSGSRVKERVDQNDTATLLYSSGTTGASKGVVSSHKNLIAMVQVVVTRFKLSEGEGTFICTVPMFHIYGLVAFATGLLSSGSTIVVLSKFEIHEMLSAIEKYRATYLPLVPPILVAMVNAAEQIKGKYDLGSLHTALSGGAPLGKEVIEGFVEKYPNVSILQGYGLTESTGIGASTDSLEESRRYGTAGLLSPSTEAKIVDPDTGEALPVNRTGELWLRGPTIMKGYFGNVEATTSTLDSEGWLRTGDLCYIDEDGFIFVVDRLKELIKYKGYQVPPAELEALLLTHPSISDAAVIPYPDKEVGQYPMAYVVRKGGSDISHEDIMQFVARQVAPYKRIRRVAFVDSIPKNPSEPAEKKQFTANRTVLALFFSQFPGPLSLFRSLEIGHLPSGRSRSFWKPPSYNTSAVLPRPFVSFGKLLSCDWIESSSD</sequence>
<dbReference type="EMBL" id="JAGKQH010000009">
    <property type="protein sequence ID" value="KAG6591234.1"/>
    <property type="molecule type" value="Genomic_DNA"/>
</dbReference>
<keyword evidence="9" id="KW-1185">Reference proteome</keyword>
<dbReference type="PANTHER" id="PTHR24096">
    <property type="entry name" value="LONG-CHAIN-FATTY-ACID--COA LIGASE"/>
    <property type="match status" value="1"/>
</dbReference>
<dbReference type="GO" id="GO:0016405">
    <property type="term" value="F:CoA-ligase activity"/>
    <property type="evidence" value="ECO:0007669"/>
    <property type="project" value="TreeGrafter"/>
</dbReference>
<dbReference type="PROSITE" id="PS00455">
    <property type="entry name" value="AMP_BINDING"/>
    <property type="match status" value="1"/>
</dbReference>
<comment type="caution">
    <text evidence="8">The sequence shown here is derived from an EMBL/GenBank/DDBJ whole genome shotgun (WGS) entry which is preliminary data.</text>
</comment>
<proteinExistence type="inferred from homology"/>
<dbReference type="CDD" id="cd05904">
    <property type="entry name" value="4CL"/>
    <property type="match status" value="1"/>
</dbReference>
<evidence type="ECO:0000313" key="8">
    <source>
        <dbReference type="EMBL" id="KAG6591234.1"/>
    </source>
</evidence>
<dbReference type="InterPro" id="IPR000873">
    <property type="entry name" value="AMP-dep_synth/lig_dom"/>
</dbReference>
<name>A0AAV6N5H3_9ROSI</name>
<feature type="transmembrane region" description="Helical" evidence="5">
    <location>
        <begin position="91"/>
        <end position="116"/>
    </location>
</feature>
<keyword evidence="5" id="KW-1133">Transmembrane helix</keyword>
<evidence type="ECO:0000256" key="1">
    <source>
        <dbReference type="ARBA" id="ARBA00006432"/>
    </source>
</evidence>
<dbReference type="InterPro" id="IPR025110">
    <property type="entry name" value="AMP-bd_C"/>
</dbReference>
<evidence type="ECO:0000256" key="5">
    <source>
        <dbReference type="SAM" id="Phobius"/>
    </source>
</evidence>
<dbReference type="GO" id="GO:0005777">
    <property type="term" value="C:peroxisome"/>
    <property type="evidence" value="ECO:0007669"/>
    <property type="project" value="TreeGrafter"/>
</dbReference>
<evidence type="ECO:0000256" key="3">
    <source>
        <dbReference type="ARBA" id="ARBA00022741"/>
    </source>
</evidence>
<dbReference type="FunFam" id="3.40.50.12780:FF:000003">
    <property type="entry name" value="Long-chain-fatty-acid--CoA ligase FadD"/>
    <property type="match status" value="1"/>
</dbReference>
<dbReference type="Pfam" id="PF13193">
    <property type="entry name" value="AMP-binding_C"/>
    <property type="match status" value="1"/>
</dbReference>